<dbReference type="InterPro" id="IPR051199">
    <property type="entry name" value="LPS_LOS_Heptosyltrfase"/>
</dbReference>
<evidence type="ECO:0000256" key="2">
    <source>
        <dbReference type="ARBA" id="ARBA00022679"/>
    </source>
</evidence>
<dbReference type="GO" id="GO:0009244">
    <property type="term" value="P:lipopolysaccharide core region biosynthetic process"/>
    <property type="evidence" value="ECO:0007669"/>
    <property type="project" value="TreeGrafter"/>
</dbReference>
<dbReference type="CDD" id="cd03789">
    <property type="entry name" value="GT9_LPS_heptosyltransferase"/>
    <property type="match status" value="1"/>
</dbReference>
<dbReference type="EMBL" id="JAHLFJ010000012">
    <property type="protein sequence ID" value="MBU3855149.1"/>
    <property type="molecule type" value="Genomic_DNA"/>
</dbReference>
<accession>A0A948X1K1</accession>
<keyword evidence="2" id="KW-0808">Transferase</keyword>
<dbReference type="AlphaFoldDB" id="A0A948X1K1"/>
<dbReference type="Proteomes" id="UP000784286">
    <property type="component" value="Unassembled WGS sequence"/>
</dbReference>
<dbReference type="Pfam" id="PF01075">
    <property type="entry name" value="Glyco_transf_9"/>
    <property type="match status" value="1"/>
</dbReference>
<evidence type="ECO:0000313" key="3">
    <source>
        <dbReference type="EMBL" id="MBU3855149.1"/>
    </source>
</evidence>
<name>A0A948X1K1_9BACT</name>
<dbReference type="GO" id="GO:0008713">
    <property type="term" value="F:ADP-heptose-lipopolysaccharide heptosyltransferase activity"/>
    <property type="evidence" value="ECO:0007669"/>
    <property type="project" value="TreeGrafter"/>
</dbReference>
<evidence type="ECO:0000313" key="4">
    <source>
        <dbReference type="Proteomes" id="UP000784286"/>
    </source>
</evidence>
<reference evidence="3" key="2">
    <citation type="submission" date="2021-04" db="EMBL/GenBank/DDBJ databases">
        <authorList>
            <person name="Gilroy R."/>
        </authorList>
    </citation>
    <scope>NUCLEOTIDE SEQUENCE</scope>
    <source>
        <strain evidence="3">8470</strain>
    </source>
</reference>
<evidence type="ECO:0000256" key="1">
    <source>
        <dbReference type="ARBA" id="ARBA00022676"/>
    </source>
</evidence>
<dbReference type="PANTHER" id="PTHR30160:SF22">
    <property type="entry name" value="LIPOPOLYSACCHARIDE CORE BIOSYNTHESIS PROTEIN"/>
    <property type="match status" value="1"/>
</dbReference>
<dbReference type="GO" id="GO:0005829">
    <property type="term" value="C:cytosol"/>
    <property type="evidence" value="ECO:0007669"/>
    <property type="project" value="TreeGrafter"/>
</dbReference>
<dbReference type="SUPFAM" id="SSF53756">
    <property type="entry name" value="UDP-Glycosyltransferase/glycogen phosphorylase"/>
    <property type="match status" value="1"/>
</dbReference>
<sequence length="343" mass="38536">MAKILAIRFSALGDVAMTVPVLYSFAKAYPQHQLVMLSRSALAPLFAYAPSNVTFKGVDLKNGYKGFGGLLRLYSELRGEKFDAVVDLHDVLRTKVLRLFFLMDGVRVAHVDKGRREKHRLVSARNKVKSPLESSFSRYRDVFRCLGYSFPFNFKSVFESGKSFPSLPEGFGEKEEGCKWIGIAPFAAHKGKIYPLLFQHKVVRLLSSVSGVRIFLFGGGNREKEILSAWEKEFPCVTSVVGCLKMDEELALMSKLDAMFTMDSGNMHLASLVGTPVVSVWGATHPYAGFMGWNQQPENIIQLDLPCRPCSVYGNRPCRWGDYRCLNGISPEKIVERIRKLTE</sequence>
<organism evidence="3 4">
    <name type="scientific">Candidatus Phocaeicola excrementipullorum</name>
    <dbReference type="NCBI Taxonomy" id="2838731"/>
    <lineage>
        <taxon>Bacteria</taxon>
        <taxon>Pseudomonadati</taxon>
        <taxon>Bacteroidota</taxon>
        <taxon>Bacteroidia</taxon>
        <taxon>Bacteroidales</taxon>
        <taxon>Bacteroidaceae</taxon>
        <taxon>Phocaeicola</taxon>
    </lineage>
</organism>
<protein>
    <submittedName>
        <fullName evidence="3">Glycosyltransferase family 9 protein</fullName>
    </submittedName>
</protein>
<dbReference type="Gene3D" id="3.40.50.2000">
    <property type="entry name" value="Glycogen Phosphorylase B"/>
    <property type="match status" value="2"/>
</dbReference>
<dbReference type="InterPro" id="IPR002201">
    <property type="entry name" value="Glyco_trans_9"/>
</dbReference>
<comment type="caution">
    <text evidence="3">The sequence shown here is derived from an EMBL/GenBank/DDBJ whole genome shotgun (WGS) entry which is preliminary data.</text>
</comment>
<dbReference type="PANTHER" id="PTHR30160">
    <property type="entry name" value="TETRAACYLDISACCHARIDE 4'-KINASE-RELATED"/>
    <property type="match status" value="1"/>
</dbReference>
<gene>
    <name evidence="3" type="ORF">H9928_01065</name>
</gene>
<proteinExistence type="predicted"/>
<keyword evidence="1" id="KW-0328">Glycosyltransferase</keyword>
<reference evidence="3" key="1">
    <citation type="journal article" date="2021" name="PeerJ">
        <title>Extensive microbial diversity within the chicken gut microbiome revealed by metagenomics and culture.</title>
        <authorList>
            <person name="Gilroy R."/>
            <person name="Ravi A."/>
            <person name="Getino M."/>
            <person name="Pursley I."/>
            <person name="Horton D.L."/>
            <person name="Alikhan N.F."/>
            <person name="Baker D."/>
            <person name="Gharbi K."/>
            <person name="Hall N."/>
            <person name="Watson M."/>
            <person name="Adriaenssens E.M."/>
            <person name="Foster-Nyarko E."/>
            <person name="Jarju S."/>
            <person name="Secka A."/>
            <person name="Antonio M."/>
            <person name="Oren A."/>
            <person name="Chaudhuri R.R."/>
            <person name="La Ragione R."/>
            <person name="Hildebrand F."/>
            <person name="Pallen M.J."/>
        </authorList>
    </citation>
    <scope>NUCLEOTIDE SEQUENCE</scope>
    <source>
        <strain evidence="3">8470</strain>
    </source>
</reference>